<dbReference type="RefSeq" id="WP_344944192.1">
    <property type="nucleotide sequence ID" value="NZ_BAAAZR010000017.1"/>
</dbReference>
<evidence type="ECO:0000313" key="2">
    <source>
        <dbReference type="EMBL" id="GAA3821830.1"/>
    </source>
</evidence>
<accession>A0ABP7IM38</accession>
<dbReference type="InterPro" id="IPR007278">
    <property type="entry name" value="DUF397"/>
</dbReference>
<dbReference type="EMBL" id="BAAAZR010000017">
    <property type="protein sequence ID" value="GAA3821830.1"/>
    <property type="molecule type" value="Genomic_DNA"/>
</dbReference>
<dbReference type="Proteomes" id="UP001500888">
    <property type="component" value="Unassembled WGS sequence"/>
</dbReference>
<reference evidence="3" key="1">
    <citation type="journal article" date="2019" name="Int. J. Syst. Evol. Microbiol.">
        <title>The Global Catalogue of Microorganisms (GCM) 10K type strain sequencing project: providing services to taxonomists for standard genome sequencing and annotation.</title>
        <authorList>
            <consortium name="The Broad Institute Genomics Platform"/>
            <consortium name="The Broad Institute Genome Sequencing Center for Infectious Disease"/>
            <person name="Wu L."/>
            <person name="Ma J."/>
        </authorList>
    </citation>
    <scope>NUCLEOTIDE SEQUENCE [LARGE SCALE GENOMIC DNA]</scope>
    <source>
        <strain evidence="3">JCM 16908</strain>
    </source>
</reference>
<evidence type="ECO:0000313" key="3">
    <source>
        <dbReference type="Proteomes" id="UP001500888"/>
    </source>
</evidence>
<gene>
    <name evidence="2" type="ORF">GCM10022226_47700</name>
</gene>
<keyword evidence="3" id="KW-1185">Reference proteome</keyword>
<sequence length="74" mass="7892">MERSDLSRVDLSQAGWRKSTYSGGTGGGCVEVATNLPGVVAVRDSKDPDGPSLIFPPHEWTRFLGGITQGRFGI</sequence>
<organism evidence="2 3">
    <name type="scientific">Sphaerisporangium flaviroseum</name>
    <dbReference type="NCBI Taxonomy" id="509199"/>
    <lineage>
        <taxon>Bacteria</taxon>
        <taxon>Bacillati</taxon>
        <taxon>Actinomycetota</taxon>
        <taxon>Actinomycetes</taxon>
        <taxon>Streptosporangiales</taxon>
        <taxon>Streptosporangiaceae</taxon>
        <taxon>Sphaerisporangium</taxon>
    </lineage>
</organism>
<name>A0ABP7IM38_9ACTN</name>
<dbReference type="Pfam" id="PF04149">
    <property type="entry name" value="DUF397"/>
    <property type="match status" value="1"/>
</dbReference>
<dbReference type="PROSITE" id="PS51257">
    <property type="entry name" value="PROKAR_LIPOPROTEIN"/>
    <property type="match status" value="1"/>
</dbReference>
<evidence type="ECO:0000259" key="1">
    <source>
        <dbReference type="Pfam" id="PF04149"/>
    </source>
</evidence>
<feature type="domain" description="DUF397" evidence="1">
    <location>
        <begin position="14"/>
        <end position="67"/>
    </location>
</feature>
<protein>
    <recommendedName>
        <fullName evidence="1">DUF397 domain-containing protein</fullName>
    </recommendedName>
</protein>
<comment type="caution">
    <text evidence="2">The sequence shown here is derived from an EMBL/GenBank/DDBJ whole genome shotgun (WGS) entry which is preliminary data.</text>
</comment>
<proteinExistence type="predicted"/>